<keyword evidence="1 3" id="KW-0808">Transferase</keyword>
<evidence type="ECO:0000256" key="1">
    <source>
        <dbReference type="ARBA" id="ARBA00022679"/>
    </source>
</evidence>
<name>A0ABV5W9K7_9BACI</name>
<sequence>MTEGFSFAFCPVSPPFQALSCITVSERKLLSEKATPKRIGDFIAGRVAAKMAICSHLSLPDSLSLSILRTEHGNEAGKPCVVIDSGTILPEIHLSITHADKKAYAAASHTRIGIDNVTIEPYNDAFVQGVFQPEELQAWADWLKSDCNHPLAVCTGFAAKEALLKWLGIGLRGTLPMTQIIPLSQTVSQSLFFQKQFHAACYVQHETGDAPELRILDGYFSIQSGQVIVLLTGE</sequence>
<evidence type="ECO:0000313" key="4">
    <source>
        <dbReference type="Proteomes" id="UP001589609"/>
    </source>
</evidence>
<dbReference type="SUPFAM" id="SSF56214">
    <property type="entry name" value="4'-phosphopantetheinyl transferase"/>
    <property type="match status" value="2"/>
</dbReference>
<dbReference type="EMBL" id="JBHMAF010000008">
    <property type="protein sequence ID" value="MFB9757269.1"/>
    <property type="molecule type" value="Genomic_DNA"/>
</dbReference>
<evidence type="ECO:0000313" key="3">
    <source>
        <dbReference type="EMBL" id="MFB9757269.1"/>
    </source>
</evidence>
<accession>A0ABV5W9K7</accession>
<dbReference type="InterPro" id="IPR037143">
    <property type="entry name" value="4-PPantetheinyl_Trfase_dom_sf"/>
</dbReference>
<gene>
    <name evidence="3" type="ORF">ACFFMS_01700</name>
</gene>
<comment type="caution">
    <text evidence="3">The sequence shown here is derived from an EMBL/GenBank/DDBJ whole genome shotgun (WGS) entry which is preliminary data.</text>
</comment>
<organism evidence="3 4">
    <name type="scientific">Ectobacillus funiculus</name>
    <dbReference type="NCBI Taxonomy" id="137993"/>
    <lineage>
        <taxon>Bacteria</taxon>
        <taxon>Bacillati</taxon>
        <taxon>Bacillota</taxon>
        <taxon>Bacilli</taxon>
        <taxon>Bacillales</taxon>
        <taxon>Bacillaceae</taxon>
        <taxon>Ectobacillus</taxon>
    </lineage>
</organism>
<reference evidence="3 4" key="1">
    <citation type="submission" date="2024-09" db="EMBL/GenBank/DDBJ databases">
        <authorList>
            <person name="Sun Q."/>
            <person name="Mori K."/>
        </authorList>
    </citation>
    <scope>NUCLEOTIDE SEQUENCE [LARGE SCALE GENOMIC DNA]</scope>
    <source>
        <strain evidence="3 4">JCM 11201</strain>
    </source>
</reference>
<keyword evidence="4" id="KW-1185">Reference proteome</keyword>
<protein>
    <submittedName>
        <fullName evidence="3">4'-phosphopantetheinyl transferase family protein</fullName>
    </submittedName>
</protein>
<dbReference type="RefSeq" id="WP_379947571.1">
    <property type="nucleotide sequence ID" value="NZ_JBHMAF010000008.1"/>
</dbReference>
<proteinExistence type="predicted"/>
<dbReference type="Gene3D" id="3.90.470.20">
    <property type="entry name" value="4'-phosphopantetheinyl transferase domain"/>
    <property type="match status" value="2"/>
</dbReference>
<dbReference type="Proteomes" id="UP001589609">
    <property type="component" value="Unassembled WGS sequence"/>
</dbReference>
<dbReference type="InterPro" id="IPR008278">
    <property type="entry name" value="4-PPantetheinyl_Trfase_dom"/>
</dbReference>
<dbReference type="Pfam" id="PF01648">
    <property type="entry name" value="ACPS"/>
    <property type="match status" value="1"/>
</dbReference>
<dbReference type="GO" id="GO:0016740">
    <property type="term" value="F:transferase activity"/>
    <property type="evidence" value="ECO:0007669"/>
    <property type="project" value="UniProtKB-KW"/>
</dbReference>
<feature type="domain" description="4'-phosphopantetheinyl transferase" evidence="2">
    <location>
        <begin position="111"/>
        <end position="206"/>
    </location>
</feature>
<evidence type="ECO:0000259" key="2">
    <source>
        <dbReference type="Pfam" id="PF01648"/>
    </source>
</evidence>